<evidence type="ECO:0000256" key="1">
    <source>
        <dbReference type="SAM" id="Phobius"/>
    </source>
</evidence>
<name>A0A1G2P2H1_9BACT</name>
<evidence type="ECO:0000313" key="2">
    <source>
        <dbReference type="EMBL" id="OHA41909.1"/>
    </source>
</evidence>
<keyword evidence="1" id="KW-1133">Transmembrane helix</keyword>
<dbReference type="Proteomes" id="UP000177269">
    <property type="component" value="Unassembled WGS sequence"/>
</dbReference>
<proteinExistence type="predicted"/>
<dbReference type="EMBL" id="MHSK01000023">
    <property type="protein sequence ID" value="OHA41909.1"/>
    <property type="molecule type" value="Genomic_DNA"/>
</dbReference>
<sequence length="129" mass="14077">MNKNIIYSAIVSISLIYSAFILADNRTDAQSVISTPFGGRITQVEYCCNGLKITIDESARSGGEFFLSWADVANPEVNYRNYQVFTPGRQNTVGQGRIFATCTTMSSKCESSEVVQDGAILRIGTGNPF</sequence>
<accession>A0A1G2P2H1</accession>
<reference evidence="2 3" key="1">
    <citation type="journal article" date="2016" name="Nat. Commun.">
        <title>Thousands of microbial genomes shed light on interconnected biogeochemical processes in an aquifer system.</title>
        <authorList>
            <person name="Anantharaman K."/>
            <person name="Brown C.T."/>
            <person name="Hug L.A."/>
            <person name="Sharon I."/>
            <person name="Castelle C.J."/>
            <person name="Probst A.J."/>
            <person name="Thomas B.C."/>
            <person name="Singh A."/>
            <person name="Wilkins M.J."/>
            <person name="Karaoz U."/>
            <person name="Brodie E.L."/>
            <person name="Williams K.H."/>
            <person name="Hubbard S.S."/>
            <person name="Banfield J.F."/>
        </authorList>
    </citation>
    <scope>NUCLEOTIDE SEQUENCE [LARGE SCALE GENOMIC DNA]</scope>
</reference>
<dbReference type="AlphaFoldDB" id="A0A1G2P2H1"/>
<keyword evidence="1" id="KW-0812">Transmembrane</keyword>
<evidence type="ECO:0000313" key="3">
    <source>
        <dbReference type="Proteomes" id="UP000177269"/>
    </source>
</evidence>
<gene>
    <name evidence="2" type="ORF">A3G52_04090</name>
</gene>
<protein>
    <submittedName>
        <fullName evidence="2">Uncharacterized protein</fullName>
    </submittedName>
</protein>
<keyword evidence="1" id="KW-0472">Membrane</keyword>
<organism evidence="2 3">
    <name type="scientific">Candidatus Taylorbacteria bacterium RIFCSPLOWO2_12_FULL_43_20</name>
    <dbReference type="NCBI Taxonomy" id="1802332"/>
    <lineage>
        <taxon>Bacteria</taxon>
        <taxon>Candidatus Tayloriibacteriota</taxon>
    </lineage>
</organism>
<comment type="caution">
    <text evidence="2">The sequence shown here is derived from an EMBL/GenBank/DDBJ whole genome shotgun (WGS) entry which is preliminary data.</text>
</comment>
<feature type="transmembrane region" description="Helical" evidence="1">
    <location>
        <begin position="6"/>
        <end position="23"/>
    </location>
</feature>